<keyword evidence="8" id="KW-0496">Mitochondrion</keyword>
<dbReference type="Gene3D" id="1.10.10.410">
    <property type="match status" value="1"/>
</dbReference>
<evidence type="ECO:0000313" key="11">
    <source>
        <dbReference type="Proteomes" id="UP000245699"/>
    </source>
</evidence>
<evidence type="ECO:0000259" key="9">
    <source>
        <dbReference type="SMART" id="SM00845"/>
    </source>
</evidence>
<protein>
    <recommendedName>
        <fullName evidence="8">Glutamyl-tRNA(Gln) amidotransferase subunit B, mitochondrial</fullName>
        <shortName evidence="8">Glu-AdT subunit B</shortName>
        <ecNumber evidence="8">6.3.5.-</ecNumber>
    </recommendedName>
</protein>
<dbReference type="NCBIfam" id="TIGR00133">
    <property type="entry name" value="gatB"/>
    <property type="match status" value="1"/>
</dbReference>
<dbReference type="GO" id="GO:0032543">
    <property type="term" value="P:mitochondrial translation"/>
    <property type="evidence" value="ECO:0007669"/>
    <property type="project" value="UniProtKB-UniRule"/>
</dbReference>
<evidence type="ECO:0000256" key="5">
    <source>
        <dbReference type="ARBA" id="ARBA00022917"/>
    </source>
</evidence>
<dbReference type="InterPro" id="IPR017958">
    <property type="entry name" value="Gln-tRNA_amidoTrfase_suB_CS"/>
</dbReference>
<dbReference type="NCBIfam" id="NF004014">
    <property type="entry name" value="PRK05477.1-4"/>
    <property type="match status" value="1"/>
</dbReference>
<dbReference type="EMBL" id="MBFT01000034">
    <property type="protein sequence ID" value="PVU99480.1"/>
    <property type="molecule type" value="Genomic_DNA"/>
</dbReference>
<dbReference type="Pfam" id="PF02637">
    <property type="entry name" value="GatB_Yqey"/>
    <property type="match status" value="1"/>
</dbReference>
<evidence type="ECO:0000256" key="7">
    <source>
        <dbReference type="ARBA" id="ARBA00047913"/>
    </source>
</evidence>
<keyword evidence="11" id="KW-1185">Reference proteome</keyword>
<comment type="catalytic activity">
    <reaction evidence="7 8">
        <text>L-glutamyl-tRNA(Gln) + L-glutamine + ATP + H2O = L-glutaminyl-tRNA(Gln) + L-glutamate + ADP + phosphate + H(+)</text>
        <dbReference type="Rhea" id="RHEA:17521"/>
        <dbReference type="Rhea" id="RHEA-COMP:9681"/>
        <dbReference type="Rhea" id="RHEA-COMP:9684"/>
        <dbReference type="ChEBI" id="CHEBI:15377"/>
        <dbReference type="ChEBI" id="CHEBI:15378"/>
        <dbReference type="ChEBI" id="CHEBI:29985"/>
        <dbReference type="ChEBI" id="CHEBI:30616"/>
        <dbReference type="ChEBI" id="CHEBI:43474"/>
        <dbReference type="ChEBI" id="CHEBI:58359"/>
        <dbReference type="ChEBI" id="CHEBI:78520"/>
        <dbReference type="ChEBI" id="CHEBI:78521"/>
        <dbReference type="ChEBI" id="CHEBI:456216"/>
    </reaction>
</comment>
<comment type="similarity">
    <text evidence="1 8">Belongs to the GatB/GatE family. GatB subfamily.</text>
</comment>
<evidence type="ECO:0000256" key="3">
    <source>
        <dbReference type="ARBA" id="ARBA00022741"/>
    </source>
</evidence>
<dbReference type="PANTHER" id="PTHR11659:SF0">
    <property type="entry name" value="GLUTAMYL-TRNA(GLN) AMIDOTRANSFERASE SUBUNIT B, MITOCHONDRIAL"/>
    <property type="match status" value="1"/>
</dbReference>
<dbReference type="InterPro" id="IPR014746">
    <property type="entry name" value="Gln_synth/guanido_kin_cat_dom"/>
</dbReference>
<feature type="domain" description="Asn/Gln amidotransferase" evidence="9">
    <location>
        <begin position="380"/>
        <end position="530"/>
    </location>
</feature>
<evidence type="ECO:0000256" key="1">
    <source>
        <dbReference type="ARBA" id="ARBA00005306"/>
    </source>
</evidence>
<keyword evidence="2 8" id="KW-0436">Ligase</keyword>
<reference evidence="10 11" key="1">
    <citation type="journal article" date="2018" name="MBio">
        <title>Comparative Genomics Reveals the Core Gene Toolbox for the Fungus-Insect Symbiosis.</title>
        <authorList>
            <person name="Wang Y."/>
            <person name="Stata M."/>
            <person name="Wang W."/>
            <person name="Stajich J.E."/>
            <person name="White M.M."/>
            <person name="Moncalvo J.M."/>
        </authorList>
    </citation>
    <scope>NUCLEOTIDE SEQUENCE [LARGE SCALE GENOMIC DNA]</scope>
    <source>
        <strain evidence="10 11">AUS-77-4</strain>
    </source>
</reference>
<evidence type="ECO:0000256" key="2">
    <source>
        <dbReference type="ARBA" id="ARBA00022598"/>
    </source>
</evidence>
<dbReference type="GO" id="GO:0070681">
    <property type="term" value="P:glutaminyl-tRNAGln biosynthesis via transamidation"/>
    <property type="evidence" value="ECO:0007669"/>
    <property type="project" value="UniProtKB-UniRule"/>
</dbReference>
<keyword evidence="3 8" id="KW-0547">Nucleotide-binding</keyword>
<accession>A0A2T9Z4F8</accession>
<dbReference type="AlphaFoldDB" id="A0A2T9Z4F8"/>
<dbReference type="EC" id="6.3.5.-" evidence="8"/>
<dbReference type="NCBIfam" id="NF004012">
    <property type="entry name" value="PRK05477.1-2"/>
    <property type="match status" value="1"/>
</dbReference>
<dbReference type="GO" id="GO:0050566">
    <property type="term" value="F:asparaginyl-tRNA synthase (glutamine-hydrolyzing) activity"/>
    <property type="evidence" value="ECO:0007669"/>
    <property type="project" value="RHEA"/>
</dbReference>
<dbReference type="GO" id="GO:0030956">
    <property type="term" value="C:glutamyl-tRNA(Gln) amidotransferase complex"/>
    <property type="evidence" value="ECO:0007669"/>
    <property type="project" value="UniProtKB-UniRule"/>
</dbReference>
<dbReference type="InterPro" id="IPR003789">
    <property type="entry name" value="Asn/Gln_tRNA_amidoTrase-B-like"/>
</dbReference>
<proteinExistence type="inferred from homology"/>
<dbReference type="Proteomes" id="UP000245699">
    <property type="component" value="Unassembled WGS sequence"/>
</dbReference>
<keyword evidence="5 8" id="KW-0648">Protein biosynthesis</keyword>
<dbReference type="HAMAP" id="MF_00121">
    <property type="entry name" value="GatB"/>
    <property type="match status" value="1"/>
</dbReference>
<dbReference type="STRING" id="61424.A0A2T9Z4F8"/>
<dbReference type="InterPro" id="IPR018027">
    <property type="entry name" value="Asn/Gln_amidotransferase"/>
</dbReference>
<dbReference type="OrthoDB" id="1722066at2759"/>
<dbReference type="FunFam" id="1.10.10.410:FF:000001">
    <property type="entry name" value="Aspartyl/glutamyl-tRNA(Asn/Gln) amidotransferase subunit B"/>
    <property type="match status" value="1"/>
</dbReference>
<dbReference type="SMART" id="SM00845">
    <property type="entry name" value="GatB_Yqey"/>
    <property type="match status" value="1"/>
</dbReference>
<organism evidence="10 11">
    <name type="scientific">Furculomyces boomerangus</name>
    <dbReference type="NCBI Taxonomy" id="61424"/>
    <lineage>
        <taxon>Eukaryota</taxon>
        <taxon>Fungi</taxon>
        <taxon>Fungi incertae sedis</taxon>
        <taxon>Zoopagomycota</taxon>
        <taxon>Kickxellomycotina</taxon>
        <taxon>Harpellomycetes</taxon>
        <taxon>Harpellales</taxon>
        <taxon>Harpellaceae</taxon>
        <taxon>Furculomyces</taxon>
    </lineage>
</organism>
<dbReference type="SUPFAM" id="SSF55931">
    <property type="entry name" value="Glutamine synthetase/guanido kinase"/>
    <property type="match status" value="1"/>
</dbReference>
<dbReference type="Pfam" id="PF02934">
    <property type="entry name" value="GatB_N"/>
    <property type="match status" value="1"/>
</dbReference>
<sequence>MNFSTRLLPAKLPQKSSGFPLLHPRLFHLPPNYTTTNTNFTPVVGLEIHAQLKNNTKLFSASDPRFDQNVNSNLSLFDIAIPGSMPVLNKNVLYKAAKTVISLKGSIQQETDFQRKHYFYPDQPLGYQITQQNKPIGIGGHLILGKFDGLNYERKIRIKQIQIEQDTAKTINDTNPIYDLIDYNRSGAALLEIVTEPDIRSAEEATLFLKKIILVLQTIESSKALMEEGSLRCDVNVSLDFNFSDSENKLNSNSLESFKKGPRVEIKNLNSLRSVTNAIESEIQRQISVLFDGGEISSETRSYDVIAKQTKSSRTKESKPDYRFMPEADIPTIHLSHKWIENIKKELPEFPDDKKNRLSDQYGLSIDDINVLYKIPTIIDFFEKVCSLGICPKEAYFWISGEIFRLINYHKPNFTENIPITPQEFGSLLKSIENSDLTSSMVKKILITRFDGDKKTIPEIISINGWNLIDNKLDLIALCKDIINNNPKQVEKYKSTKNNRLLGFFVGKVIAESKGNAKPQIVSEIIKQLLK</sequence>
<comment type="caution">
    <text evidence="10">The sequence shown here is derived from an EMBL/GenBank/DDBJ whole genome shotgun (WGS) entry which is preliminary data.</text>
</comment>
<dbReference type="InterPro" id="IPR004413">
    <property type="entry name" value="GatB"/>
</dbReference>
<evidence type="ECO:0000256" key="8">
    <source>
        <dbReference type="HAMAP-Rule" id="MF_03147"/>
    </source>
</evidence>
<evidence type="ECO:0000313" key="10">
    <source>
        <dbReference type="EMBL" id="PVU99480.1"/>
    </source>
</evidence>
<keyword evidence="4 8" id="KW-0067">ATP-binding</keyword>
<dbReference type="InterPro" id="IPR023168">
    <property type="entry name" value="GatB_Yqey_C_2"/>
</dbReference>
<dbReference type="PANTHER" id="PTHR11659">
    <property type="entry name" value="GLUTAMYL-TRNA GLN AMIDOTRANSFERASE SUBUNIT B MITOCHONDRIAL AND PROKARYOTIC PET112-RELATED"/>
    <property type="match status" value="1"/>
</dbReference>
<dbReference type="GO" id="GO:0050567">
    <property type="term" value="F:glutaminyl-tRNA synthase (glutamine-hydrolyzing) activity"/>
    <property type="evidence" value="ECO:0007669"/>
    <property type="project" value="UniProtKB-UniRule"/>
</dbReference>
<dbReference type="PROSITE" id="PS01234">
    <property type="entry name" value="GATB"/>
    <property type="match status" value="1"/>
</dbReference>
<gene>
    <name evidence="10" type="ORF">BB559_000673</name>
</gene>
<evidence type="ECO:0000256" key="6">
    <source>
        <dbReference type="ARBA" id="ARBA00047380"/>
    </source>
</evidence>
<dbReference type="InterPro" id="IPR017959">
    <property type="entry name" value="Asn/Gln-tRNA_amidoTrfase_suB/E"/>
</dbReference>
<comment type="subcellular location">
    <subcellularLocation>
        <location evidence="8">Mitochondrion</location>
    </subcellularLocation>
</comment>
<comment type="catalytic activity">
    <reaction evidence="6">
        <text>L-aspartyl-tRNA(Asn) + L-glutamine + ATP + H2O = L-asparaginyl-tRNA(Asn) + L-glutamate + ADP + phosphate + 2 H(+)</text>
        <dbReference type="Rhea" id="RHEA:14513"/>
        <dbReference type="Rhea" id="RHEA-COMP:9674"/>
        <dbReference type="Rhea" id="RHEA-COMP:9677"/>
        <dbReference type="ChEBI" id="CHEBI:15377"/>
        <dbReference type="ChEBI" id="CHEBI:15378"/>
        <dbReference type="ChEBI" id="CHEBI:29985"/>
        <dbReference type="ChEBI" id="CHEBI:30616"/>
        <dbReference type="ChEBI" id="CHEBI:43474"/>
        <dbReference type="ChEBI" id="CHEBI:58359"/>
        <dbReference type="ChEBI" id="CHEBI:78515"/>
        <dbReference type="ChEBI" id="CHEBI:78516"/>
        <dbReference type="ChEBI" id="CHEBI:456216"/>
    </reaction>
</comment>
<dbReference type="GO" id="GO:0005524">
    <property type="term" value="F:ATP binding"/>
    <property type="evidence" value="ECO:0007669"/>
    <property type="project" value="UniProtKB-KW"/>
</dbReference>
<name>A0A2T9Z4F8_9FUNG</name>
<dbReference type="GO" id="GO:0005739">
    <property type="term" value="C:mitochondrion"/>
    <property type="evidence" value="ECO:0007669"/>
    <property type="project" value="UniProtKB-SubCell"/>
</dbReference>
<comment type="function">
    <text evidence="8">Allows the formation of correctly charged Gln-tRNA(Gln) through the transamidation of misacylated Glu-tRNA(Gln) in the mitochondria. The reaction takes place in the presence of glutamine and ATP through an activated gamma-phospho-Glu-tRNA(Gln).</text>
</comment>
<comment type="subunit">
    <text evidence="8">Subunit of the heterotrimeric GatCAB amidotransferase (AdT) complex, composed of A, B and C subunits.</text>
</comment>
<evidence type="ECO:0000256" key="4">
    <source>
        <dbReference type="ARBA" id="ARBA00022840"/>
    </source>
</evidence>
<dbReference type="SUPFAM" id="SSF89095">
    <property type="entry name" value="GatB/YqeY motif"/>
    <property type="match status" value="1"/>
</dbReference>
<dbReference type="InterPro" id="IPR006075">
    <property type="entry name" value="Asn/Gln-tRNA_Trfase_suB/E_cat"/>
</dbReference>